<proteinExistence type="predicted"/>
<evidence type="ECO:0000313" key="2">
    <source>
        <dbReference type="Proteomes" id="UP000218385"/>
    </source>
</evidence>
<organism evidence="1 2">
    <name type="scientific">Pseudomonas frederiksbergensis</name>
    <dbReference type="NCBI Taxonomy" id="104087"/>
    <lineage>
        <taxon>Bacteria</taxon>
        <taxon>Pseudomonadati</taxon>
        <taxon>Pseudomonadota</taxon>
        <taxon>Gammaproteobacteria</taxon>
        <taxon>Pseudomonadales</taxon>
        <taxon>Pseudomonadaceae</taxon>
        <taxon>Pseudomonas</taxon>
    </lineage>
</organism>
<protein>
    <submittedName>
        <fullName evidence="1">GNAT family N-acetyltransferase</fullName>
    </submittedName>
</protein>
<accession>A0AB33EJ52</accession>
<evidence type="ECO:0000313" key="1">
    <source>
        <dbReference type="EMBL" id="ATE80463.1"/>
    </source>
</evidence>
<dbReference type="RefSeq" id="WP_096481573.1">
    <property type="nucleotide sequence ID" value="NZ_CP023466.1"/>
</dbReference>
<name>A0AB33EJ52_9PSED</name>
<dbReference type="EMBL" id="CP023466">
    <property type="protein sequence ID" value="ATE80463.1"/>
    <property type="molecule type" value="Genomic_DNA"/>
</dbReference>
<sequence length="212" mass="23935">MTVDISRVVLLDVQSGKYVEADLLDAIQERQISDWEDLWTPALQEGLERLASANAPKSSWPQNRHWNWREKSEAMNGLLCSQGFSLVCDGVTQGLIAVNMVSHRCRLPEQQGKDLVYIELLENAPWNRPELLFQPIKFKGVGTMLMAAAIELSREQGFKGRLGLHALPQSERWYREACGMTDMGIDQHAQGLRYFEMTAQQASAFILKGGSR</sequence>
<gene>
    <name evidence="1" type="ORF">CNN82_30180</name>
</gene>
<reference evidence="1 2" key="1">
    <citation type="submission" date="2017-09" db="EMBL/GenBank/DDBJ databases">
        <title>Complete Genome sequence of Lysobacter capsici KNU-15.</title>
        <authorList>
            <person name="Kim M.-C."/>
            <person name="Yi H."/>
            <person name="Lee D.-W."/>
            <person name="Shin J.-H."/>
        </authorList>
    </citation>
    <scope>NUCLEOTIDE SEQUENCE [LARGE SCALE GENOMIC DNA]</scope>
    <source>
        <strain evidence="1 2">KNU-15</strain>
    </source>
</reference>
<dbReference type="AlphaFoldDB" id="A0AB33EJ52"/>
<dbReference type="Proteomes" id="UP000218385">
    <property type="component" value="Chromosome"/>
</dbReference>